<evidence type="ECO:0000313" key="1">
    <source>
        <dbReference type="EMBL" id="HIR58865.1"/>
    </source>
</evidence>
<comment type="caution">
    <text evidence="1">The sequence shown here is derived from an EMBL/GenBank/DDBJ whole genome shotgun (WGS) entry which is preliminary data.</text>
</comment>
<protein>
    <submittedName>
        <fullName evidence="1">Uncharacterized protein</fullName>
    </submittedName>
</protein>
<reference evidence="1" key="1">
    <citation type="submission" date="2020-10" db="EMBL/GenBank/DDBJ databases">
        <authorList>
            <person name="Gilroy R."/>
        </authorList>
    </citation>
    <scope>NUCLEOTIDE SEQUENCE</scope>
    <source>
        <strain evidence="1">CHK184-20233</strain>
    </source>
</reference>
<name>A0A9D1DTT2_9FIRM</name>
<proteinExistence type="predicted"/>
<sequence length="144" mass="17160">MTLIELYNKELEDYYDTGERNHPSNLLALLLLNKKDEFEPLKVNEGEFYDTYKEEIDRGIEKVTKDFNFSKEDFINYIEESLGSYVEEDYEDDKLWQVFSEGFGALHWGLMYRTDCSGEEIYSYYFDDARIKDNNYVKKIGGIK</sequence>
<dbReference type="AlphaFoldDB" id="A0A9D1DTT2"/>
<dbReference type="Proteomes" id="UP000824232">
    <property type="component" value="Unassembled WGS sequence"/>
</dbReference>
<organism evidence="1 2">
    <name type="scientific">Candidatus Onthousia excrementipullorum</name>
    <dbReference type="NCBI Taxonomy" id="2840884"/>
    <lineage>
        <taxon>Bacteria</taxon>
        <taxon>Bacillati</taxon>
        <taxon>Bacillota</taxon>
        <taxon>Bacilli</taxon>
        <taxon>Candidatus Onthousia</taxon>
    </lineage>
</organism>
<accession>A0A9D1DTT2</accession>
<evidence type="ECO:0000313" key="2">
    <source>
        <dbReference type="Proteomes" id="UP000824232"/>
    </source>
</evidence>
<dbReference type="EMBL" id="DVHC01000026">
    <property type="protein sequence ID" value="HIR58865.1"/>
    <property type="molecule type" value="Genomic_DNA"/>
</dbReference>
<reference evidence="1" key="2">
    <citation type="journal article" date="2021" name="PeerJ">
        <title>Extensive microbial diversity within the chicken gut microbiome revealed by metagenomics and culture.</title>
        <authorList>
            <person name="Gilroy R."/>
            <person name="Ravi A."/>
            <person name="Getino M."/>
            <person name="Pursley I."/>
            <person name="Horton D.L."/>
            <person name="Alikhan N.F."/>
            <person name="Baker D."/>
            <person name="Gharbi K."/>
            <person name="Hall N."/>
            <person name="Watson M."/>
            <person name="Adriaenssens E.M."/>
            <person name="Foster-Nyarko E."/>
            <person name="Jarju S."/>
            <person name="Secka A."/>
            <person name="Antonio M."/>
            <person name="Oren A."/>
            <person name="Chaudhuri R.R."/>
            <person name="La Ragione R."/>
            <person name="Hildebrand F."/>
            <person name="Pallen M.J."/>
        </authorList>
    </citation>
    <scope>NUCLEOTIDE SEQUENCE</scope>
    <source>
        <strain evidence="1">CHK184-20233</strain>
    </source>
</reference>
<gene>
    <name evidence="1" type="ORF">IAB38_02335</name>
</gene>